<dbReference type="GO" id="GO:0000285">
    <property type="term" value="F:1-phosphatidylinositol-3-phosphate 5-kinase activity"/>
    <property type="evidence" value="ECO:0007669"/>
    <property type="project" value="TreeGrafter"/>
</dbReference>
<comment type="caution">
    <text evidence="3">The sequence shown here is derived from an EMBL/GenBank/DDBJ whole genome shotgun (WGS) entry which is preliminary data.</text>
</comment>
<sequence length="525" mass="57957">MLSFAAIICRWRPPFLLTRCQSSSNRAKSSHFTAETMTLDKAISIIPDSAVTATYGEEVDDPLINTGSADLNLELGLQESLSALGEVDDVSVPDEFYRSALSEACDENLALDLMLSDMRRTCPSIRTHIRTASLGQVEGQSGELAAAERSDGAEASIEYCSANDNNESILVSFSSHCILNGTACERSRLLRVKFYGPSDKPLGRFLRDDLFDKASWEQDGKIWMWHRCLRCLPIEGVPPATRRVVMSDAAGAFLLESFLNLAFQTILLVIVLQAAAILCKGTASGLEVWLLSSSILLLTYFLFVCPLQTLEFSSPKEQSWLRKEASEDSLQLADEEILEHDRAEIDILEINRLRHSLLIGSHVWDRRLYLLDSLQKRSSSPKALPDVEALIGLKDSATYYKDCSPDLGHDYEIDEPDIETRGMPGKALPANDEEPKPEPDMQESDTVPEFLQKEGDGVYKYEENAVNSTSLERLPSAASILSDKIDSAWCGAGQALMTAQLPNTLSADLSEAISVGNKSKRESIF</sequence>
<name>A0AAW2TXF0_SESRA</name>
<accession>A0AAW2TXF0</accession>
<dbReference type="AlphaFoldDB" id="A0AAW2TXF0"/>
<dbReference type="EMBL" id="JACGWJ010000007">
    <property type="protein sequence ID" value="KAL0408952.1"/>
    <property type="molecule type" value="Genomic_DNA"/>
</dbReference>
<feature type="transmembrane region" description="Helical" evidence="2">
    <location>
        <begin position="288"/>
        <end position="307"/>
    </location>
</feature>
<organism evidence="3">
    <name type="scientific">Sesamum radiatum</name>
    <name type="common">Black benniseed</name>
    <dbReference type="NCBI Taxonomy" id="300843"/>
    <lineage>
        <taxon>Eukaryota</taxon>
        <taxon>Viridiplantae</taxon>
        <taxon>Streptophyta</taxon>
        <taxon>Embryophyta</taxon>
        <taxon>Tracheophyta</taxon>
        <taxon>Spermatophyta</taxon>
        <taxon>Magnoliopsida</taxon>
        <taxon>eudicotyledons</taxon>
        <taxon>Gunneridae</taxon>
        <taxon>Pentapetalae</taxon>
        <taxon>asterids</taxon>
        <taxon>lamiids</taxon>
        <taxon>Lamiales</taxon>
        <taxon>Pedaliaceae</taxon>
        <taxon>Sesamum</taxon>
    </lineage>
</organism>
<protein>
    <submittedName>
        <fullName evidence="3">1-phosphatidylinositol-3-phosphate 5-kinase FAB1C</fullName>
    </submittedName>
</protein>
<feature type="region of interest" description="Disordered" evidence="1">
    <location>
        <begin position="415"/>
        <end position="445"/>
    </location>
</feature>
<gene>
    <name evidence="3" type="ORF">Sradi_1829600</name>
</gene>
<reference evidence="3" key="1">
    <citation type="submission" date="2020-06" db="EMBL/GenBank/DDBJ databases">
        <authorList>
            <person name="Li T."/>
            <person name="Hu X."/>
            <person name="Zhang T."/>
            <person name="Song X."/>
            <person name="Zhang H."/>
            <person name="Dai N."/>
            <person name="Sheng W."/>
            <person name="Hou X."/>
            <person name="Wei L."/>
        </authorList>
    </citation>
    <scope>NUCLEOTIDE SEQUENCE</scope>
    <source>
        <strain evidence="3">G02</strain>
        <tissue evidence="3">Leaf</tissue>
    </source>
</reference>
<keyword evidence="2" id="KW-1133">Transmembrane helix</keyword>
<evidence type="ECO:0000313" key="3">
    <source>
        <dbReference type="EMBL" id="KAL0408952.1"/>
    </source>
</evidence>
<dbReference type="PANTHER" id="PTHR45748">
    <property type="entry name" value="1-PHOSPHATIDYLINOSITOL 3-PHOSPHATE 5-KINASE-RELATED"/>
    <property type="match status" value="1"/>
</dbReference>
<evidence type="ECO:0000256" key="1">
    <source>
        <dbReference type="SAM" id="MobiDB-lite"/>
    </source>
</evidence>
<keyword evidence="2" id="KW-0472">Membrane</keyword>
<evidence type="ECO:0000256" key="2">
    <source>
        <dbReference type="SAM" id="Phobius"/>
    </source>
</evidence>
<dbReference type="GO" id="GO:0010008">
    <property type="term" value="C:endosome membrane"/>
    <property type="evidence" value="ECO:0007669"/>
    <property type="project" value="TreeGrafter"/>
</dbReference>
<proteinExistence type="predicted"/>
<keyword evidence="2" id="KW-0812">Transmembrane</keyword>
<dbReference type="GO" id="GO:0046854">
    <property type="term" value="P:phosphatidylinositol phosphate biosynthetic process"/>
    <property type="evidence" value="ECO:0007669"/>
    <property type="project" value="TreeGrafter"/>
</dbReference>
<feature type="transmembrane region" description="Helical" evidence="2">
    <location>
        <begin position="252"/>
        <end position="276"/>
    </location>
</feature>
<dbReference type="PANTHER" id="PTHR45748:SF14">
    <property type="entry name" value="1-PHOSPHATIDYLINOSITOL-3-PHOSPHATE 5-KINASE FAB1C-RELATED"/>
    <property type="match status" value="1"/>
</dbReference>
<reference evidence="3" key="2">
    <citation type="journal article" date="2024" name="Plant">
        <title>Genomic evolution and insights into agronomic trait innovations of Sesamum species.</title>
        <authorList>
            <person name="Miao H."/>
            <person name="Wang L."/>
            <person name="Qu L."/>
            <person name="Liu H."/>
            <person name="Sun Y."/>
            <person name="Le M."/>
            <person name="Wang Q."/>
            <person name="Wei S."/>
            <person name="Zheng Y."/>
            <person name="Lin W."/>
            <person name="Duan Y."/>
            <person name="Cao H."/>
            <person name="Xiong S."/>
            <person name="Wang X."/>
            <person name="Wei L."/>
            <person name="Li C."/>
            <person name="Ma Q."/>
            <person name="Ju M."/>
            <person name="Zhao R."/>
            <person name="Li G."/>
            <person name="Mu C."/>
            <person name="Tian Q."/>
            <person name="Mei H."/>
            <person name="Zhang T."/>
            <person name="Gao T."/>
            <person name="Zhang H."/>
        </authorList>
    </citation>
    <scope>NUCLEOTIDE SEQUENCE</scope>
    <source>
        <strain evidence="3">G02</strain>
    </source>
</reference>